<evidence type="ECO:0000313" key="2">
    <source>
        <dbReference type="EMBL" id="MST98453.1"/>
    </source>
</evidence>
<feature type="transmembrane region" description="Helical" evidence="1">
    <location>
        <begin position="21"/>
        <end position="41"/>
    </location>
</feature>
<dbReference type="Proteomes" id="UP000435649">
    <property type="component" value="Unassembled WGS sequence"/>
</dbReference>
<evidence type="ECO:0000313" key="3">
    <source>
        <dbReference type="Proteomes" id="UP000435649"/>
    </source>
</evidence>
<sequence>MKESSKAAGRAKRRTAERWKMLLYPALIGMPVLAVLLWLLVGLKPEPLTSEEILAKSEWSEKELTDTLARAFAPQSNRGSRREVLAHLRRQLRKYPEEKQREIRIRALTGAVGETLRQIRAMPEDEQDKMFDAIQKQAEKWHKEAQSAEGRQMLTQIRESEEGRAFNNEVTRMIHSEFTPEERRKFAPITNIWIQTLKLP</sequence>
<keyword evidence="1" id="KW-0812">Transmembrane</keyword>
<gene>
    <name evidence="2" type="ORF">FYJ85_15535</name>
</gene>
<keyword evidence="3" id="KW-1185">Reference proteome</keyword>
<dbReference type="AlphaFoldDB" id="A0A844G5N3"/>
<dbReference type="EMBL" id="VUNS01000019">
    <property type="protein sequence ID" value="MST98453.1"/>
    <property type="molecule type" value="Genomic_DNA"/>
</dbReference>
<accession>A0A844G5N3</accession>
<keyword evidence="1" id="KW-0472">Membrane</keyword>
<comment type="caution">
    <text evidence="2">The sequence shown here is derived from an EMBL/GenBank/DDBJ whole genome shotgun (WGS) entry which is preliminary data.</text>
</comment>
<organism evidence="2 3">
    <name type="scientific">Victivallis lenta</name>
    <dbReference type="NCBI Taxonomy" id="2606640"/>
    <lineage>
        <taxon>Bacteria</taxon>
        <taxon>Pseudomonadati</taxon>
        <taxon>Lentisphaerota</taxon>
        <taxon>Lentisphaeria</taxon>
        <taxon>Victivallales</taxon>
        <taxon>Victivallaceae</taxon>
        <taxon>Victivallis</taxon>
    </lineage>
</organism>
<dbReference type="RefSeq" id="WP_106051366.1">
    <property type="nucleotide sequence ID" value="NZ_CALXOB010000052.1"/>
</dbReference>
<protein>
    <submittedName>
        <fullName evidence="2">Uncharacterized protein</fullName>
    </submittedName>
</protein>
<evidence type="ECO:0000256" key="1">
    <source>
        <dbReference type="SAM" id="Phobius"/>
    </source>
</evidence>
<reference evidence="2 3" key="1">
    <citation type="submission" date="2019-08" db="EMBL/GenBank/DDBJ databases">
        <title>In-depth cultivation of the pig gut microbiome towards novel bacterial diversity and tailored functional studies.</title>
        <authorList>
            <person name="Wylensek D."/>
            <person name="Hitch T.C.A."/>
            <person name="Clavel T."/>
        </authorList>
    </citation>
    <scope>NUCLEOTIDE SEQUENCE [LARGE SCALE GENOMIC DNA]</scope>
    <source>
        <strain evidence="2 3">BBE-744-WT-12</strain>
    </source>
</reference>
<keyword evidence="1" id="KW-1133">Transmembrane helix</keyword>
<name>A0A844G5N3_9BACT</name>
<proteinExistence type="predicted"/>